<dbReference type="Proteomes" id="UP000070121">
    <property type="component" value="Unassembled WGS sequence"/>
</dbReference>
<gene>
    <name evidence="2" type="ORF">CSAL01_04327</name>
</gene>
<organism evidence="2 3">
    <name type="scientific">Colletotrichum salicis</name>
    <dbReference type="NCBI Taxonomy" id="1209931"/>
    <lineage>
        <taxon>Eukaryota</taxon>
        <taxon>Fungi</taxon>
        <taxon>Dikarya</taxon>
        <taxon>Ascomycota</taxon>
        <taxon>Pezizomycotina</taxon>
        <taxon>Sordariomycetes</taxon>
        <taxon>Hypocreomycetidae</taxon>
        <taxon>Glomerellales</taxon>
        <taxon>Glomerellaceae</taxon>
        <taxon>Colletotrichum</taxon>
        <taxon>Colletotrichum acutatum species complex</taxon>
    </lineage>
</organism>
<protein>
    <submittedName>
        <fullName evidence="2">Uncharacterized protein</fullName>
    </submittedName>
</protein>
<evidence type="ECO:0000256" key="1">
    <source>
        <dbReference type="SAM" id="MobiDB-lite"/>
    </source>
</evidence>
<feature type="region of interest" description="Disordered" evidence="1">
    <location>
        <begin position="94"/>
        <end position="113"/>
    </location>
</feature>
<evidence type="ECO:0000313" key="3">
    <source>
        <dbReference type="Proteomes" id="UP000070121"/>
    </source>
</evidence>
<reference evidence="2 3" key="1">
    <citation type="submission" date="2014-02" db="EMBL/GenBank/DDBJ databases">
        <title>The genome sequence of Colletotrichum salicis CBS 607.94.</title>
        <authorList>
            <person name="Baroncelli R."/>
            <person name="Thon M.R."/>
        </authorList>
    </citation>
    <scope>NUCLEOTIDE SEQUENCE [LARGE SCALE GENOMIC DNA]</scope>
    <source>
        <strain evidence="2 3">CBS 607.94</strain>
    </source>
</reference>
<comment type="caution">
    <text evidence="2">The sequence shown here is derived from an EMBL/GenBank/DDBJ whole genome shotgun (WGS) entry which is preliminary data.</text>
</comment>
<accession>A0A135UA88</accession>
<evidence type="ECO:0000313" key="2">
    <source>
        <dbReference type="EMBL" id="KXH57301.1"/>
    </source>
</evidence>
<dbReference type="EMBL" id="JFFI01001619">
    <property type="protein sequence ID" value="KXH57301.1"/>
    <property type="molecule type" value="Genomic_DNA"/>
</dbReference>
<dbReference type="AlphaFoldDB" id="A0A135UA88"/>
<keyword evidence="3" id="KW-1185">Reference proteome</keyword>
<proteinExistence type="predicted"/>
<dbReference type="OrthoDB" id="10479182at2759"/>
<sequence length="255" mass="27859">MRTQPVAPRILVFPETRNTQPPAAWDGRNGRGEIVAPNDEPLGAITITRAISEALSYDTGHYDGTTVLIQRHAGTAPPLLEQFPSIFFSKFATENPPPYGKQRRTPATPNSPPLLAVPLSGLLPRGSSMGRCNPRGGSLFLTSSEQGRAAGWGMAMKSPYSASAWFTTQFERGYGRRLTLRSSGFYKEHAHVETGRDSDATAAFPEAVNLALSQRLASVNRAKEPASDAQNRVSDKRQNASYCRATYDTDWIFLS</sequence>
<name>A0A135UA88_9PEZI</name>